<dbReference type="OrthoDB" id="6378814at2759"/>
<reference evidence="1 2" key="1">
    <citation type="submission" date="2019-05" db="EMBL/GenBank/DDBJ databases">
        <title>Another draft genome of Portunus trituberculatus and its Hox gene families provides insights of decapod evolution.</title>
        <authorList>
            <person name="Jeong J.-H."/>
            <person name="Song I."/>
            <person name="Kim S."/>
            <person name="Choi T."/>
            <person name="Kim D."/>
            <person name="Ryu S."/>
            <person name="Kim W."/>
        </authorList>
    </citation>
    <scope>NUCLEOTIDE SEQUENCE [LARGE SCALE GENOMIC DNA]</scope>
    <source>
        <tissue evidence="1">Muscle</tissue>
    </source>
</reference>
<proteinExistence type="predicted"/>
<sequence>MGTIESALLTTDRPSIYCRYVDDILVRVKNLQELQNLCQRFINATGLNFTYEESSNRRLPFLDILVTARNSGFKTTVFTKPTSQGLCLNGDNECPKRYLTSAFSAYKRTMNWRELPKF</sequence>
<gene>
    <name evidence="1" type="ORF">E2C01_067401</name>
</gene>
<name>A0A5B7HSI4_PORTR</name>
<organism evidence="1 2">
    <name type="scientific">Portunus trituberculatus</name>
    <name type="common">Swimming crab</name>
    <name type="synonym">Neptunus trituberculatus</name>
    <dbReference type="NCBI Taxonomy" id="210409"/>
    <lineage>
        <taxon>Eukaryota</taxon>
        <taxon>Metazoa</taxon>
        <taxon>Ecdysozoa</taxon>
        <taxon>Arthropoda</taxon>
        <taxon>Crustacea</taxon>
        <taxon>Multicrustacea</taxon>
        <taxon>Malacostraca</taxon>
        <taxon>Eumalacostraca</taxon>
        <taxon>Eucarida</taxon>
        <taxon>Decapoda</taxon>
        <taxon>Pleocyemata</taxon>
        <taxon>Brachyura</taxon>
        <taxon>Eubrachyura</taxon>
        <taxon>Portunoidea</taxon>
        <taxon>Portunidae</taxon>
        <taxon>Portuninae</taxon>
        <taxon>Portunus</taxon>
    </lineage>
</organism>
<evidence type="ECO:0008006" key="3">
    <source>
        <dbReference type="Google" id="ProtNLM"/>
    </source>
</evidence>
<evidence type="ECO:0000313" key="1">
    <source>
        <dbReference type="EMBL" id="MPC73083.1"/>
    </source>
</evidence>
<protein>
    <recommendedName>
        <fullName evidence="3">Reverse transcriptase domain-containing protein</fullName>
    </recommendedName>
</protein>
<evidence type="ECO:0000313" key="2">
    <source>
        <dbReference type="Proteomes" id="UP000324222"/>
    </source>
</evidence>
<keyword evidence="2" id="KW-1185">Reference proteome</keyword>
<dbReference type="Proteomes" id="UP000324222">
    <property type="component" value="Unassembled WGS sequence"/>
</dbReference>
<dbReference type="PANTHER" id="PTHR21301:SF10">
    <property type="entry name" value="REVERSE TRANSCRIPTASE DOMAIN-CONTAINING PROTEIN"/>
    <property type="match status" value="1"/>
</dbReference>
<comment type="caution">
    <text evidence="1">The sequence shown here is derived from an EMBL/GenBank/DDBJ whole genome shotgun (WGS) entry which is preliminary data.</text>
</comment>
<dbReference type="EMBL" id="VSRR010036046">
    <property type="protein sequence ID" value="MPC73083.1"/>
    <property type="molecule type" value="Genomic_DNA"/>
</dbReference>
<dbReference type="AlphaFoldDB" id="A0A5B7HSI4"/>
<accession>A0A5B7HSI4</accession>
<dbReference type="PANTHER" id="PTHR21301">
    <property type="entry name" value="REVERSE TRANSCRIPTASE"/>
    <property type="match status" value="1"/>
</dbReference>